<feature type="domain" description="Protein kinase" evidence="2">
    <location>
        <begin position="1"/>
        <end position="168"/>
    </location>
</feature>
<dbReference type="eggNOG" id="ENOG502QPUR">
    <property type="taxonomic scope" value="Eukaryota"/>
</dbReference>
<dbReference type="InterPro" id="IPR011009">
    <property type="entry name" value="Kinase-like_dom_sf"/>
</dbReference>
<dbReference type="STRING" id="65489.A0A0D3G4R3"/>
<dbReference type="AlphaFoldDB" id="A0A0D3G4R3"/>
<protein>
    <recommendedName>
        <fullName evidence="2">Protein kinase domain-containing protein</fullName>
    </recommendedName>
</protein>
<dbReference type="GO" id="GO:0004672">
    <property type="term" value="F:protein kinase activity"/>
    <property type="evidence" value="ECO:0007669"/>
    <property type="project" value="InterPro"/>
</dbReference>
<dbReference type="Pfam" id="PF00069">
    <property type="entry name" value="Pkinase"/>
    <property type="match status" value="1"/>
</dbReference>
<feature type="compositionally biased region" description="Basic and acidic residues" evidence="1">
    <location>
        <begin position="145"/>
        <end position="168"/>
    </location>
</feature>
<proteinExistence type="predicted"/>
<dbReference type="HOGENOM" id="CLU_145066_0_0_1"/>
<dbReference type="PROSITE" id="PS50011">
    <property type="entry name" value="PROTEIN_KINASE_DOM"/>
    <property type="match status" value="1"/>
</dbReference>
<reference evidence="3" key="1">
    <citation type="journal article" date="2009" name="Rice">
        <title>De Novo Next Generation Sequencing of Plant Genomes.</title>
        <authorList>
            <person name="Rounsley S."/>
            <person name="Marri P.R."/>
            <person name="Yu Y."/>
            <person name="He R."/>
            <person name="Sisneros N."/>
            <person name="Goicoechea J.L."/>
            <person name="Lee S.J."/>
            <person name="Angelova A."/>
            <person name="Kudrna D."/>
            <person name="Luo M."/>
            <person name="Affourtit J."/>
            <person name="Desany B."/>
            <person name="Knight J."/>
            <person name="Niazi F."/>
            <person name="Egholm M."/>
            <person name="Wing R.A."/>
        </authorList>
    </citation>
    <scope>NUCLEOTIDE SEQUENCE [LARGE SCALE GENOMIC DNA]</scope>
    <source>
        <strain evidence="3">cv. IRGC 105608</strain>
    </source>
</reference>
<evidence type="ECO:0000313" key="4">
    <source>
        <dbReference type="Proteomes" id="UP000026960"/>
    </source>
</evidence>
<evidence type="ECO:0000259" key="2">
    <source>
        <dbReference type="PROSITE" id="PS50011"/>
    </source>
</evidence>
<evidence type="ECO:0000313" key="3">
    <source>
        <dbReference type="EnsemblPlants" id="OBART05G07940.1"/>
    </source>
</evidence>
<dbReference type="Proteomes" id="UP000026960">
    <property type="component" value="Chromosome 5"/>
</dbReference>
<sequence length="168" mass="18150">MGIIAAPCRFCPCIMPMNTYYYARDEKLLVEHLLLTHSIAGNHGPGRTPLDWAAWMRIASAAARGLAYIHHASRRGSGTPRLVHGNIKSTNILLDKAGVARLVDCGLALLGSSPVAAAVRSAGYRAPEAPPPAAAPTHAPRAWPKGREEKEKEREKGGRGEEEERERG</sequence>
<name>A0A0D3G4R3_9ORYZ</name>
<keyword evidence="4" id="KW-1185">Reference proteome</keyword>
<reference evidence="3" key="2">
    <citation type="submission" date="2015-03" db="UniProtKB">
        <authorList>
            <consortium name="EnsemblPlants"/>
        </authorList>
    </citation>
    <scope>IDENTIFICATION</scope>
</reference>
<dbReference type="SUPFAM" id="SSF56112">
    <property type="entry name" value="Protein kinase-like (PK-like)"/>
    <property type="match status" value="1"/>
</dbReference>
<dbReference type="GO" id="GO:0005524">
    <property type="term" value="F:ATP binding"/>
    <property type="evidence" value="ECO:0007669"/>
    <property type="project" value="InterPro"/>
</dbReference>
<evidence type="ECO:0000256" key="1">
    <source>
        <dbReference type="SAM" id="MobiDB-lite"/>
    </source>
</evidence>
<feature type="region of interest" description="Disordered" evidence="1">
    <location>
        <begin position="120"/>
        <end position="168"/>
    </location>
</feature>
<dbReference type="PANTHER" id="PTHR48007">
    <property type="entry name" value="LEUCINE-RICH REPEAT RECEPTOR-LIKE PROTEIN KINASE PXC1"/>
    <property type="match status" value="1"/>
</dbReference>
<dbReference type="PaxDb" id="65489-OBART05G07940.1"/>
<organism evidence="3">
    <name type="scientific">Oryza barthii</name>
    <dbReference type="NCBI Taxonomy" id="65489"/>
    <lineage>
        <taxon>Eukaryota</taxon>
        <taxon>Viridiplantae</taxon>
        <taxon>Streptophyta</taxon>
        <taxon>Embryophyta</taxon>
        <taxon>Tracheophyta</taxon>
        <taxon>Spermatophyta</taxon>
        <taxon>Magnoliopsida</taxon>
        <taxon>Liliopsida</taxon>
        <taxon>Poales</taxon>
        <taxon>Poaceae</taxon>
        <taxon>BOP clade</taxon>
        <taxon>Oryzoideae</taxon>
        <taxon>Oryzeae</taxon>
        <taxon>Oryzinae</taxon>
        <taxon>Oryza</taxon>
    </lineage>
</organism>
<dbReference type="Gramene" id="OBART05G07940.1">
    <property type="protein sequence ID" value="OBART05G07940.1"/>
    <property type="gene ID" value="OBART05G07940"/>
</dbReference>
<dbReference type="EnsemblPlants" id="OBART05G07940.1">
    <property type="protein sequence ID" value="OBART05G07940.1"/>
    <property type="gene ID" value="OBART05G07940"/>
</dbReference>
<accession>A0A0D3G4R3</accession>
<dbReference type="InterPro" id="IPR000719">
    <property type="entry name" value="Prot_kinase_dom"/>
</dbReference>
<dbReference type="Gene3D" id="1.10.510.10">
    <property type="entry name" value="Transferase(Phosphotransferase) domain 1"/>
    <property type="match status" value="1"/>
</dbReference>
<dbReference type="InterPro" id="IPR046959">
    <property type="entry name" value="PRK1-6/SRF4-like"/>
</dbReference>
<dbReference type="PANTHER" id="PTHR48007:SF9">
    <property type="entry name" value="PROTEIN KINASE DOMAIN-CONTAINING PROTEIN"/>
    <property type="match status" value="1"/>
</dbReference>